<dbReference type="OrthoDB" id="9785113at2"/>
<dbReference type="SUPFAM" id="SSF161098">
    <property type="entry name" value="MetI-like"/>
    <property type="match status" value="1"/>
</dbReference>
<feature type="transmembrane region" description="Helical" evidence="9">
    <location>
        <begin position="77"/>
        <end position="102"/>
    </location>
</feature>
<evidence type="ECO:0000256" key="4">
    <source>
        <dbReference type="ARBA" id="ARBA00022475"/>
    </source>
</evidence>
<keyword evidence="6 9" id="KW-0812">Transmembrane</keyword>
<dbReference type="GO" id="GO:0005886">
    <property type="term" value="C:plasma membrane"/>
    <property type="evidence" value="ECO:0007669"/>
    <property type="project" value="UniProtKB-SubCell"/>
</dbReference>
<gene>
    <name evidence="11" type="primary">pstC_1</name>
    <name evidence="11" type="ORF">NCTC13079_00291</name>
</gene>
<dbReference type="CDD" id="cd06261">
    <property type="entry name" value="TM_PBP2"/>
    <property type="match status" value="1"/>
</dbReference>
<dbReference type="AlphaFoldDB" id="A0A3S4Z330"/>
<dbReference type="EMBL" id="LR134523">
    <property type="protein sequence ID" value="VEJ34727.1"/>
    <property type="molecule type" value="Genomic_DNA"/>
</dbReference>
<evidence type="ECO:0000256" key="2">
    <source>
        <dbReference type="ARBA" id="ARBA00007069"/>
    </source>
</evidence>
<dbReference type="Proteomes" id="UP000269544">
    <property type="component" value="Chromosome"/>
</dbReference>
<organism evidence="11 12">
    <name type="scientific">Aedoeadaptatus ivorii</name>
    <dbReference type="NCBI Taxonomy" id="54006"/>
    <lineage>
        <taxon>Bacteria</taxon>
        <taxon>Bacillati</taxon>
        <taxon>Bacillota</taxon>
        <taxon>Tissierellia</taxon>
        <taxon>Tissierellales</taxon>
        <taxon>Peptoniphilaceae</taxon>
        <taxon>Aedoeadaptatus</taxon>
    </lineage>
</organism>
<keyword evidence="7 9" id="KW-1133">Transmembrane helix</keyword>
<comment type="subcellular location">
    <subcellularLocation>
        <location evidence="1 9">Cell membrane</location>
        <topology evidence="1 9">Multi-pass membrane protein</topology>
    </subcellularLocation>
</comment>
<dbReference type="GO" id="GO:0006817">
    <property type="term" value="P:phosphate ion transport"/>
    <property type="evidence" value="ECO:0007669"/>
    <property type="project" value="UniProtKB-KW"/>
</dbReference>
<keyword evidence="8 9" id="KW-0472">Membrane</keyword>
<proteinExistence type="inferred from homology"/>
<dbReference type="PANTHER" id="PTHR30425:SF1">
    <property type="entry name" value="PHOSPHATE TRANSPORT SYSTEM PERMEASE PROTEIN PSTC"/>
    <property type="match status" value="1"/>
</dbReference>
<dbReference type="PANTHER" id="PTHR30425">
    <property type="entry name" value="PHOSPHATE TRANSPORT SYSTEM PERMEASE PROTEIN PST"/>
    <property type="match status" value="1"/>
</dbReference>
<keyword evidence="4" id="KW-1003">Cell membrane</keyword>
<dbReference type="PROSITE" id="PS50928">
    <property type="entry name" value="ABC_TM1"/>
    <property type="match status" value="1"/>
</dbReference>
<evidence type="ECO:0000256" key="8">
    <source>
        <dbReference type="ARBA" id="ARBA00023136"/>
    </source>
</evidence>
<sequence>MSATPNAPKNYAPLKSISAVVALLSAAAMLSVILFILKESLPFLTEEGAFALLAPGKWRPTGNTPSYSVFNLIAASLYIFGIAIAIALPVSLGTALCVRFYLPQRLRAPALRLIGILAGIPSVIMGFIGLMVVVKGIERGLHLSGGESILAGGLVVSAMIIPFIVNAVADSARMMIERHRADSEALGISTEYFIRAVALPALGRSIAIGTILAFSRVIGETMAVMMVIGNAPIFPTLLGKAETIPGLIALEMGMAEVGSTHYSALFASGLVLLIAIGAVNLLVEHIRKRSVSHEM</sequence>
<feature type="transmembrane region" description="Helical" evidence="9">
    <location>
        <begin position="262"/>
        <end position="283"/>
    </location>
</feature>
<feature type="transmembrane region" description="Helical" evidence="9">
    <location>
        <begin position="114"/>
        <end position="137"/>
    </location>
</feature>
<keyword evidence="3 9" id="KW-0813">Transport</keyword>
<comment type="similarity">
    <text evidence="2">Belongs to the binding-protein-dependent transport system permease family. CysTW subfamily.</text>
</comment>
<evidence type="ECO:0000256" key="7">
    <source>
        <dbReference type="ARBA" id="ARBA00022989"/>
    </source>
</evidence>
<evidence type="ECO:0000259" key="10">
    <source>
        <dbReference type="PROSITE" id="PS50928"/>
    </source>
</evidence>
<dbReference type="Pfam" id="PF00528">
    <property type="entry name" value="BPD_transp_1"/>
    <property type="match status" value="1"/>
</dbReference>
<feature type="transmembrane region" description="Helical" evidence="9">
    <location>
        <begin position="149"/>
        <end position="172"/>
    </location>
</feature>
<evidence type="ECO:0000313" key="12">
    <source>
        <dbReference type="Proteomes" id="UP000269544"/>
    </source>
</evidence>
<evidence type="ECO:0000256" key="1">
    <source>
        <dbReference type="ARBA" id="ARBA00004651"/>
    </source>
</evidence>
<feature type="transmembrane region" description="Helical" evidence="9">
    <location>
        <begin position="12"/>
        <end position="37"/>
    </location>
</feature>
<reference evidence="11 12" key="1">
    <citation type="submission" date="2018-12" db="EMBL/GenBank/DDBJ databases">
        <authorList>
            <consortium name="Pathogen Informatics"/>
        </authorList>
    </citation>
    <scope>NUCLEOTIDE SEQUENCE [LARGE SCALE GENOMIC DNA]</scope>
    <source>
        <strain evidence="11 12">NCTC13079</strain>
    </source>
</reference>
<evidence type="ECO:0000256" key="3">
    <source>
        <dbReference type="ARBA" id="ARBA00022448"/>
    </source>
</evidence>
<dbReference type="Gene3D" id="1.10.3720.10">
    <property type="entry name" value="MetI-like"/>
    <property type="match status" value="1"/>
</dbReference>
<keyword evidence="12" id="KW-1185">Reference proteome</keyword>
<accession>A0A3S4Z330</accession>
<evidence type="ECO:0000256" key="9">
    <source>
        <dbReference type="RuleBase" id="RU363032"/>
    </source>
</evidence>
<evidence type="ECO:0000256" key="6">
    <source>
        <dbReference type="ARBA" id="ARBA00022692"/>
    </source>
</evidence>
<dbReference type="GO" id="GO:0055085">
    <property type="term" value="P:transmembrane transport"/>
    <property type="evidence" value="ECO:0007669"/>
    <property type="project" value="InterPro"/>
</dbReference>
<evidence type="ECO:0000313" key="11">
    <source>
        <dbReference type="EMBL" id="VEJ34727.1"/>
    </source>
</evidence>
<dbReference type="InterPro" id="IPR035906">
    <property type="entry name" value="MetI-like_sf"/>
</dbReference>
<feature type="domain" description="ABC transmembrane type-1" evidence="10">
    <location>
        <begin position="73"/>
        <end position="283"/>
    </location>
</feature>
<keyword evidence="5" id="KW-0592">Phosphate transport</keyword>
<protein>
    <submittedName>
        <fullName evidence="11">Phosphate transport system permease protein pstC</fullName>
    </submittedName>
</protein>
<name>A0A3S4Z330_9FIRM</name>
<dbReference type="InterPro" id="IPR000515">
    <property type="entry name" value="MetI-like"/>
</dbReference>
<dbReference type="KEGG" id="piv:NCTC13079_00291"/>
<dbReference type="RefSeq" id="WP_126464757.1">
    <property type="nucleotide sequence ID" value="NZ_LR134523.1"/>
</dbReference>
<dbReference type="InterPro" id="IPR051124">
    <property type="entry name" value="Phosphate_Transport_Permease"/>
</dbReference>
<evidence type="ECO:0000256" key="5">
    <source>
        <dbReference type="ARBA" id="ARBA00022592"/>
    </source>
</evidence>